<dbReference type="OrthoDB" id="2355984at2759"/>
<protein>
    <submittedName>
        <fullName evidence="1">Uncharacterized protein</fullName>
    </submittedName>
</protein>
<dbReference type="Proteomes" id="UP000054279">
    <property type="component" value="Unassembled WGS sequence"/>
</dbReference>
<dbReference type="EMBL" id="KN837108">
    <property type="protein sequence ID" value="KIJ46160.1"/>
    <property type="molecule type" value="Genomic_DNA"/>
</dbReference>
<evidence type="ECO:0000313" key="2">
    <source>
        <dbReference type="Proteomes" id="UP000054279"/>
    </source>
</evidence>
<evidence type="ECO:0000313" key="1">
    <source>
        <dbReference type="EMBL" id="KIJ46160.1"/>
    </source>
</evidence>
<sequence length="141" mass="15904">MCMALEQKHNHLINPKHIKQLIPGRVDCSSFPDGLWLDIITTSFIDLDKVFTGCYSLLLDTTFTKLLGMPTFSCAEVSAKVSRAIKTYTKWSLTFHAARQLTLFIYPDTLMNLITMSVSLEDNSPWFSLANTNVLLSLTKP</sequence>
<keyword evidence="2" id="KW-1185">Reference proteome</keyword>
<accession>A0A0C9W347</accession>
<reference evidence="1 2" key="1">
    <citation type="submission" date="2014-06" db="EMBL/GenBank/DDBJ databases">
        <title>Evolutionary Origins and Diversification of the Mycorrhizal Mutualists.</title>
        <authorList>
            <consortium name="DOE Joint Genome Institute"/>
            <consortium name="Mycorrhizal Genomics Consortium"/>
            <person name="Kohler A."/>
            <person name="Kuo A."/>
            <person name="Nagy L.G."/>
            <person name="Floudas D."/>
            <person name="Copeland A."/>
            <person name="Barry K.W."/>
            <person name="Cichocki N."/>
            <person name="Veneault-Fourrey C."/>
            <person name="LaButti K."/>
            <person name="Lindquist E.A."/>
            <person name="Lipzen A."/>
            <person name="Lundell T."/>
            <person name="Morin E."/>
            <person name="Murat C."/>
            <person name="Riley R."/>
            <person name="Ohm R."/>
            <person name="Sun H."/>
            <person name="Tunlid A."/>
            <person name="Henrissat B."/>
            <person name="Grigoriev I.V."/>
            <person name="Hibbett D.S."/>
            <person name="Martin F."/>
        </authorList>
    </citation>
    <scope>NUCLEOTIDE SEQUENCE [LARGE SCALE GENOMIC DNA]</scope>
    <source>
        <strain evidence="1 2">SS14</strain>
    </source>
</reference>
<name>A0A0C9W347_SPHS4</name>
<organism evidence="1 2">
    <name type="scientific">Sphaerobolus stellatus (strain SS14)</name>
    <dbReference type="NCBI Taxonomy" id="990650"/>
    <lineage>
        <taxon>Eukaryota</taxon>
        <taxon>Fungi</taxon>
        <taxon>Dikarya</taxon>
        <taxon>Basidiomycota</taxon>
        <taxon>Agaricomycotina</taxon>
        <taxon>Agaricomycetes</taxon>
        <taxon>Phallomycetidae</taxon>
        <taxon>Geastrales</taxon>
        <taxon>Sphaerobolaceae</taxon>
        <taxon>Sphaerobolus</taxon>
    </lineage>
</organism>
<dbReference type="AlphaFoldDB" id="A0A0C9W347"/>
<dbReference type="HOGENOM" id="CLU_1826530_0_0_1"/>
<proteinExistence type="predicted"/>
<gene>
    <name evidence="1" type="ORF">M422DRAFT_46235</name>
</gene>